<dbReference type="AlphaFoldDB" id="A0AAV4MXY9"/>
<organism evidence="1 2">
    <name type="scientific">Caerostris extrusa</name>
    <name type="common">Bark spider</name>
    <name type="synonym">Caerostris bankana</name>
    <dbReference type="NCBI Taxonomy" id="172846"/>
    <lineage>
        <taxon>Eukaryota</taxon>
        <taxon>Metazoa</taxon>
        <taxon>Ecdysozoa</taxon>
        <taxon>Arthropoda</taxon>
        <taxon>Chelicerata</taxon>
        <taxon>Arachnida</taxon>
        <taxon>Araneae</taxon>
        <taxon>Araneomorphae</taxon>
        <taxon>Entelegynae</taxon>
        <taxon>Araneoidea</taxon>
        <taxon>Araneidae</taxon>
        <taxon>Caerostris</taxon>
    </lineage>
</organism>
<keyword evidence="2" id="KW-1185">Reference proteome</keyword>
<accession>A0AAV4MXY9</accession>
<name>A0AAV4MXY9_CAEEX</name>
<dbReference type="EMBL" id="BPLR01020321">
    <property type="protein sequence ID" value="GIX77335.1"/>
    <property type="molecule type" value="Genomic_DNA"/>
</dbReference>
<proteinExistence type="predicted"/>
<reference evidence="1 2" key="1">
    <citation type="submission" date="2021-06" db="EMBL/GenBank/DDBJ databases">
        <title>Caerostris extrusa draft genome.</title>
        <authorList>
            <person name="Kono N."/>
            <person name="Arakawa K."/>
        </authorList>
    </citation>
    <scope>NUCLEOTIDE SEQUENCE [LARGE SCALE GENOMIC DNA]</scope>
</reference>
<comment type="caution">
    <text evidence="1">The sequence shown here is derived from an EMBL/GenBank/DDBJ whole genome shotgun (WGS) entry which is preliminary data.</text>
</comment>
<evidence type="ECO:0000313" key="1">
    <source>
        <dbReference type="EMBL" id="GIX77335.1"/>
    </source>
</evidence>
<dbReference type="Proteomes" id="UP001054945">
    <property type="component" value="Unassembled WGS sequence"/>
</dbReference>
<evidence type="ECO:0000313" key="2">
    <source>
        <dbReference type="Proteomes" id="UP001054945"/>
    </source>
</evidence>
<gene>
    <name evidence="1" type="ORF">CEXT_713431</name>
</gene>
<sequence length="87" mass="10090">MTTTTPHHTTVPGAELSLYSLGMIWVIQHSHEGYHLEFSEDLLTVVTSKEAFARRRLLQKEGFGTSRRWQEDFSRTVLPRCFIRLSP</sequence>
<protein>
    <submittedName>
        <fullName evidence="1">Uncharacterized protein</fullName>
    </submittedName>
</protein>